<keyword evidence="3 6" id="KW-0812">Transmembrane</keyword>
<keyword evidence="4 6" id="KW-1133">Transmembrane helix</keyword>
<dbReference type="GO" id="GO:0016020">
    <property type="term" value="C:membrane"/>
    <property type="evidence" value="ECO:0007669"/>
    <property type="project" value="UniProtKB-SubCell"/>
</dbReference>
<accession>A0A437MK22</accession>
<dbReference type="AlphaFoldDB" id="A0A437MK22"/>
<dbReference type="PROSITE" id="PS50850">
    <property type="entry name" value="MFS"/>
    <property type="match status" value="1"/>
</dbReference>
<dbReference type="SUPFAM" id="SSF103473">
    <property type="entry name" value="MFS general substrate transporter"/>
    <property type="match status" value="1"/>
</dbReference>
<feature type="transmembrane region" description="Helical" evidence="6">
    <location>
        <begin position="175"/>
        <end position="197"/>
    </location>
</feature>
<feature type="transmembrane region" description="Helical" evidence="6">
    <location>
        <begin position="79"/>
        <end position="99"/>
    </location>
</feature>
<name>A0A437MK22_9PROT</name>
<gene>
    <name evidence="8" type="ORF">EOD42_08230</name>
</gene>
<evidence type="ECO:0000256" key="2">
    <source>
        <dbReference type="ARBA" id="ARBA00022448"/>
    </source>
</evidence>
<dbReference type="Proteomes" id="UP000282957">
    <property type="component" value="Unassembled WGS sequence"/>
</dbReference>
<dbReference type="InterPro" id="IPR020846">
    <property type="entry name" value="MFS_dom"/>
</dbReference>
<comment type="subcellular location">
    <subcellularLocation>
        <location evidence="1">Membrane</location>
        <topology evidence="1">Multi-pass membrane protein</topology>
    </subcellularLocation>
</comment>
<evidence type="ECO:0000256" key="1">
    <source>
        <dbReference type="ARBA" id="ARBA00004141"/>
    </source>
</evidence>
<organism evidence="8 9">
    <name type="scientific">Rhodovarius crocodyli</name>
    <dbReference type="NCBI Taxonomy" id="1979269"/>
    <lineage>
        <taxon>Bacteria</taxon>
        <taxon>Pseudomonadati</taxon>
        <taxon>Pseudomonadota</taxon>
        <taxon>Alphaproteobacteria</taxon>
        <taxon>Acetobacterales</taxon>
        <taxon>Roseomonadaceae</taxon>
        <taxon>Rhodovarius</taxon>
    </lineage>
</organism>
<evidence type="ECO:0000256" key="4">
    <source>
        <dbReference type="ARBA" id="ARBA00022989"/>
    </source>
</evidence>
<feature type="transmembrane region" description="Helical" evidence="6">
    <location>
        <begin position="358"/>
        <end position="378"/>
    </location>
</feature>
<dbReference type="GO" id="GO:0022857">
    <property type="term" value="F:transmembrane transporter activity"/>
    <property type="evidence" value="ECO:0007669"/>
    <property type="project" value="InterPro"/>
</dbReference>
<reference evidence="8 9" key="1">
    <citation type="submission" date="2019-01" db="EMBL/GenBank/DDBJ databases">
        <authorList>
            <person name="Chen W.-M."/>
        </authorList>
    </citation>
    <scope>NUCLEOTIDE SEQUENCE [LARGE SCALE GENOMIC DNA]</scope>
    <source>
        <strain evidence="8 9">CCP-6</strain>
    </source>
</reference>
<comment type="caution">
    <text evidence="8">The sequence shown here is derived from an EMBL/GenBank/DDBJ whole genome shotgun (WGS) entry which is preliminary data.</text>
</comment>
<proteinExistence type="predicted"/>
<protein>
    <submittedName>
        <fullName evidence="8">MFS transporter</fullName>
    </submittedName>
</protein>
<evidence type="ECO:0000256" key="3">
    <source>
        <dbReference type="ARBA" id="ARBA00022692"/>
    </source>
</evidence>
<feature type="transmembrane region" description="Helical" evidence="6">
    <location>
        <begin position="105"/>
        <end position="129"/>
    </location>
</feature>
<keyword evidence="2" id="KW-0813">Transport</keyword>
<dbReference type="InterPro" id="IPR011701">
    <property type="entry name" value="MFS"/>
</dbReference>
<dbReference type="Gene3D" id="1.20.1250.20">
    <property type="entry name" value="MFS general substrate transporter like domains"/>
    <property type="match status" value="2"/>
</dbReference>
<evidence type="ECO:0000313" key="9">
    <source>
        <dbReference type="Proteomes" id="UP000282957"/>
    </source>
</evidence>
<dbReference type="OrthoDB" id="9773957at2"/>
<evidence type="ECO:0000256" key="5">
    <source>
        <dbReference type="ARBA" id="ARBA00023136"/>
    </source>
</evidence>
<dbReference type="EMBL" id="SACL01000002">
    <property type="protein sequence ID" value="RVT97991.1"/>
    <property type="molecule type" value="Genomic_DNA"/>
</dbReference>
<dbReference type="PANTHER" id="PTHR43791:SF36">
    <property type="entry name" value="TRANSPORTER, PUTATIVE (AFU_ORTHOLOGUE AFUA_6G08340)-RELATED"/>
    <property type="match status" value="1"/>
</dbReference>
<keyword evidence="5 6" id="KW-0472">Membrane</keyword>
<sequence length="437" mass="46763">MRKVMLRIVPFLILCYIISYLDRVNVGFAALTMNRDLGFSAAVYGLGAGIFFVTYFLFEVPSNLALHRFGARMWIARIMVTWGVLSGAMGFIPQISAATGLSYEAVFYTIRLLLGAAEAGFFPGVIFYLTLWFPSAYRARVVGYFMTALPLASVIGAPLSGYLLGLDGFHGMAGWQWMFIIEAIPAVILAAIVLGYLTDKPGQAKWLEPAERDWLAARLAQEERERAGVATHSPLAALANPLVLALGFVYFGVVAMNYTVGFFLPSIIREFGLSNLQTGFVAAIPSLVGAISMVVWGRRSDAAGERKWHLVFALAVGACSFAAAAVIQEPVLKILCFAIAAFGIYGSQPVFWTLPGSFLSGAAAAAGIAVINSLANLSGFAGPYVMGWIKTSTGDFTGGLLLVACVAGLATLVVAMIGRQHFPQRAPQGEARPQAAE</sequence>
<feature type="transmembrane region" description="Helical" evidence="6">
    <location>
        <begin position="141"/>
        <end position="163"/>
    </location>
</feature>
<feature type="transmembrane region" description="Helical" evidence="6">
    <location>
        <begin position="276"/>
        <end position="296"/>
    </location>
</feature>
<evidence type="ECO:0000256" key="6">
    <source>
        <dbReference type="SAM" id="Phobius"/>
    </source>
</evidence>
<dbReference type="FunFam" id="1.20.1250.20:FF:000018">
    <property type="entry name" value="MFS transporter permease"/>
    <property type="match status" value="1"/>
</dbReference>
<dbReference type="Pfam" id="PF07690">
    <property type="entry name" value="MFS_1"/>
    <property type="match status" value="1"/>
</dbReference>
<feature type="transmembrane region" description="Helical" evidence="6">
    <location>
        <begin position="398"/>
        <end position="418"/>
    </location>
</feature>
<feature type="transmembrane region" description="Helical" evidence="6">
    <location>
        <begin position="332"/>
        <end position="351"/>
    </location>
</feature>
<dbReference type="InterPro" id="IPR036259">
    <property type="entry name" value="MFS_trans_sf"/>
</dbReference>
<feature type="transmembrane region" description="Helical" evidence="6">
    <location>
        <begin position="308"/>
        <end position="326"/>
    </location>
</feature>
<dbReference type="PANTHER" id="PTHR43791">
    <property type="entry name" value="PERMEASE-RELATED"/>
    <property type="match status" value="1"/>
</dbReference>
<feature type="domain" description="Major facilitator superfamily (MFS) profile" evidence="7">
    <location>
        <begin position="8"/>
        <end position="422"/>
    </location>
</feature>
<keyword evidence="9" id="KW-1185">Reference proteome</keyword>
<feature type="transmembrane region" description="Helical" evidence="6">
    <location>
        <begin position="242"/>
        <end position="264"/>
    </location>
</feature>
<feature type="transmembrane region" description="Helical" evidence="6">
    <location>
        <begin position="39"/>
        <end position="58"/>
    </location>
</feature>
<evidence type="ECO:0000313" key="8">
    <source>
        <dbReference type="EMBL" id="RVT97991.1"/>
    </source>
</evidence>
<evidence type="ECO:0000259" key="7">
    <source>
        <dbReference type="PROSITE" id="PS50850"/>
    </source>
</evidence>
<dbReference type="CDD" id="cd17319">
    <property type="entry name" value="MFS_ExuT_GudP_like"/>
    <property type="match status" value="1"/>
</dbReference>